<evidence type="ECO:0000256" key="1">
    <source>
        <dbReference type="SAM" id="MobiDB-lite"/>
    </source>
</evidence>
<dbReference type="RefSeq" id="WP_218093587.1">
    <property type="nucleotide sequence ID" value="NZ_CAJVAS010000018.1"/>
</dbReference>
<protein>
    <submittedName>
        <fullName evidence="2">Uncharacterized protein</fullName>
    </submittedName>
</protein>
<feature type="region of interest" description="Disordered" evidence="1">
    <location>
        <begin position="585"/>
        <end position="616"/>
    </location>
</feature>
<dbReference type="EMBL" id="CAJVAS010000018">
    <property type="protein sequence ID" value="CAG7637464.1"/>
    <property type="molecule type" value="Genomic_DNA"/>
</dbReference>
<reference evidence="2" key="1">
    <citation type="submission" date="2021-06" db="EMBL/GenBank/DDBJ databases">
        <authorList>
            <person name="Criscuolo A."/>
        </authorList>
    </citation>
    <scope>NUCLEOTIDE SEQUENCE</scope>
    <source>
        <strain evidence="2">CIP111600</strain>
    </source>
</reference>
<feature type="compositionally biased region" description="Basic and acidic residues" evidence="1">
    <location>
        <begin position="599"/>
        <end position="615"/>
    </location>
</feature>
<dbReference type="Proteomes" id="UP000693672">
    <property type="component" value="Unassembled WGS sequence"/>
</dbReference>
<comment type="caution">
    <text evidence="2">The sequence shown here is derived from an EMBL/GenBank/DDBJ whole genome shotgun (WGS) entry which is preliminary data.</text>
</comment>
<sequence length="643" mass="70139">MKSTGNSPHHSEPEGRGVDRRAATVALVHPTLVQQIGQPAYVLPGDAAPQLRVQAAEGVTLTLTLEQAGADAGEQSTPQLSQVTLAAGEELTMDWAQGRSLECGVYALHVRGESSTAPPYFDRFSFAVYDPSLVAAEQSRIAFLDTDGRMTYIPDYKGNRILDFSNCGYRGGGASLPEVPAVLTLEPEEGDQTARIQEAIDRLSCLPLSADGFRGALLLKQGTYALEGTLAIRASGIVLRGEGQGEDGTVLHARGEGRRDMLRVCGGALRLLEDTASAIVDDYVPSGACSFHVADAGRFVPGDMVMVVRRGNEQWIHAIGMDAIVPRPNVGGTKQWGPFDLSFDRVVTCVEGDRITVDAPIACAIEAKWGGGSIVKYDDADRIAHVGIERLRVSSDYDPNVTNTQVDGKQDAVEPYAADENHAVNFAVLDHVRHAWVRDVTGCHLEHALVVIDRHAKWVTVQDCTVTDMVSIITGGRRYSFHVTGQLSLVQRCRTESARHAFVFDARVCGPNAFVDCESSVDYNASEPHHRWSVGGLYDHVRSPIYIRDRGWMGSGHGWAGANYVTWNTEGKLTVQQPPTAQNYAVGHAGTEEPPFLPNRHDPRPRQNGYWDRKGQPVQPRSLYLQQLAERLGPQAIHRIDKT</sequence>
<dbReference type="AlphaFoldDB" id="A0A916NQJ8"/>
<gene>
    <name evidence="2" type="ORF">PAESOLCIP111_03846</name>
</gene>
<evidence type="ECO:0000313" key="2">
    <source>
        <dbReference type="EMBL" id="CAG7637464.1"/>
    </source>
</evidence>
<organism evidence="2 3">
    <name type="scientific">Paenibacillus solanacearum</name>
    <dbReference type="NCBI Taxonomy" id="2048548"/>
    <lineage>
        <taxon>Bacteria</taxon>
        <taxon>Bacillati</taxon>
        <taxon>Bacillota</taxon>
        <taxon>Bacilli</taxon>
        <taxon>Bacillales</taxon>
        <taxon>Paenibacillaceae</taxon>
        <taxon>Paenibacillus</taxon>
    </lineage>
</organism>
<keyword evidence="3" id="KW-1185">Reference proteome</keyword>
<evidence type="ECO:0000313" key="3">
    <source>
        <dbReference type="Proteomes" id="UP000693672"/>
    </source>
</evidence>
<accession>A0A916NQJ8</accession>
<proteinExistence type="predicted"/>
<name>A0A916NQJ8_9BACL</name>